<evidence type="ECO:0008006" key="4">
    <source>
        <dbReference type="Google" id="ProtNLM"/>
    </source>
</evidence>
<feature type="chain" id="PRO_5001755248" description="Lipoprotein" evidence="1">
    <location>
        <begin position="22"/>
        <end position="150"/>
    </location>
</feature>
<reference evidence="2" key="1">
    <citation type="journal article" date="2015" name="PeerJ">
        <title>First genomic representation of candidate bacterial phylum KSB3 points to enhanced environmental sensing as a trigger of wastewater bulking.</title>
        <authorList>
            <person name="Sekiguchi Y."/>
            <person name="Ohashi A."/>
            <person name="Parks D.H."/>
            <person name="Yamauchi T."/>
            <person name="Tyson G.W."/>
            <person name="Hugenholtz P."/>
        </authorList>
    </citation>
    <scope>NUCLEOTIDE SEQUENCE [LARGE SCALE GENOMIC DNA]</scope>
</reference>
<gene>
    <name evidence="2" type="ORF">U14_03905</name>
</gene>
<keyword evidence="1" id="KW-0732">Signal</keyword>
<name>A0A081BQI6_9BACT</name>
<evidence type="ECO:0000256" key="1">
    <source>
        <dbReference type="SAM" id="SignalP"/>
    </source>
</evidence>
<dbReference type="PROSITE" id="PS51257">
    <property type="entry name" value="PROKAR_LIPOPROTEIN"/>
    <property type="match status" value="1"/>
</dbReference>
<protein>
    <recommendedName>
        <fullName evidence="4">Lipoprotein</fullName>
    </recommendedName>
</protein>
<dbReference type="AlphaFoldDB" id="A0A081BQI6"/>
<evidence type="ECO:0000313" key="2">
    <source>
        <dbReference type="EMBL" id="GAK52652.1"/>
    </source>
</evidence>
<proteinExistence type="predicted"/>
<organism evidence="2">
    <name type="scientific">Candidatus Moduliflexus flocculans</name>
    <dbReference type="NCBI Taxonomy" id="1499966"/>
    <lineage>
        <taxon>Bacteria</taxon>
        <taxon>Candidatus Moduliflexota</taxon>
        <taxon>Candidatus Moduliflexia</taxon>
        <taxon>Candidatus Moduliflexales</taxon>
        <taxon>Candidatus Moduliflexaceae</taxon>
    </lineage>
</organism>
<feature type="signal peptide" evidence="1">
    <location>
        <begin position="1"/>
        <end position="21"/>
    </location>
</feature>
<keyword evidence="3" id="KW-1185">Reference proteome</keyword>
<evidence type="ECO:0000313" key="3">
    <source>
        <dbReference type="Proteomes" id="UP000030700"/>
    </source>
</evidence>
<dbReference type="STRING" id="1499966.U14_03905"/>
<dbReference type="EMBL" id="DF820458">
    <property type="protein sequence ID" value="GAK52652.1"/>
    <property type="molecule type" value="Genomic_DNA"/>
</dbReference>
<dbReference type="HOGENOM" id="CLU_1736946_0_0_0"/>
<dbReference type="Proteomes" id="UP000030700">
    <property type="component" value="Unassembled WGS sequence"/>
</dbReference>
<sequence>MYRQNMFYKIALILLVTSAWMTGCEDPVSDDPDTACIRTGLHEYTLTMTASGQNRYYTGRTTLQSTDEGFFFTGGEENRRELTVTCVDESYALVDITLHNRCASEFVTRAASTMDIFGDGSMAIAPYLIEWTCGTGTSTTARESWTLDRL</sequence>
<accession>A0A081BQI6</accession>